<dbReference type="GO" id="GO:0042597">
    <property type="term" value="C:periplasmic space"/>
    <property type="evidence" value="ECO:0007669"/>
    <property type="project" value="UniProtKB-ARBA"/>
</dbReference>
<reference evidence="6" key="1">
    <citation type="submission" date="2021-01" db="EMBL/GenBank/DDBJ databases">
        <title>Whole genome shotgun sequence of Dactylosporangium siamense NBRC 106093.</title>
        <authorList>
            <person name="Komaki H."/>
            <person name="Tamura T."/>
        </authorList>
    </citation>
    <scope>NUCLEOTIDE SEQUENCE</scope>
    <source>
        <strain evidence="6">NBRC 106093</strain>
    </source>
</reference>
<dbReference type="PROSITE" id="PS51257">
    <property type="entry name" value="PROKAR_LIPOPROTEIN"/>
    <property type="match status" value="1"/>
</dbReference>
<evidence type="ECO:0000313" key="6">
    <source>
        <dbReference type="EMBL" id="GIG52689.1"/>
    </source>
</evidence>
<dbReference type="GO" id="GO:1904680">
    <property type="term" value="F:peptide transmembrane transporter activity"/>
    <property type="evidence" value="ECO:0007669"/>
    <property type="project" value="TreeGrafter"/>
</dbReference>
<evidence type="ECO:0000256" key="4">
    <source>
        <dbReference type="SAM" id="SignalP"/>
    </source>
</evidence>
<dbReference type="Gene3D" id="3.10.105.10">
    <property type="entry name" value="Dipeptide-binding Protein, Domain 3"/>
    <property type="match status" value="1"/>
</dbReference>
<evidence type="ECO:0000256" key="3">
    <source>
        <dbReference type="ARBA" id="ARBA00022729"/>
    </source>
</evidence>
<dbReference type="SUPFAM" id="SSF53850">
    <property type="entry name" value="Periplasmic binding protein-like II"/>
    <property type="match status" value="1"/>
</dbReference>
<name>A0A919UEQ3_9ACTN</name>
<dbReference type="Proteomes" id="UP000660611">
    <property type="component" value="Unassembled WGS sequence"/>
</dbReference>
<evidence type="ECO:0000259" key="5">
    <source>
        <dbReference type="Pfam" id="PF00496"/>
    </source>
</evidence>
<protein>
    <submittedName>
        <fullName evidence="6">Peptide ABC transporter substrate-binding protein</fullName>
    </submittedName>
</protein>
<dbReference type="PANTHER" id="PTHR30290:SF9">
    <property type="entry name" value="OLIGOPEPTIDE-BINDING PROTEIN APPA"/>
    <property type="match status" value="1"/>
</dbReference>
<evidence type="ECO:0000256" key="2">
    <source>
        <dbReference type="ARBA" id="ARBA00022448"/>
    </source>
</evidence>
<dbReference type="EMBL" id="BONQ01000185">
    <property type="protein sequence ID" value="GIG52689.1"/>
    <property type="molecule type" value="Genomic_DNA"/>
</dbReference>
<dbReference type="PANTHER" id="PTHR30290">
    <property type="entry name" value="PERIPLASMIC BINDING COMPONENT OF ABC TRANSPORTER"/>
    <property type="match status" value="1"/>
</dbReference>
<sequence>MTRSRLRRRLAYALVLVPLLTACSGKTDTPSSAPTGLVAAWPSDVSTMDPGDTRTDQDKELAMNVYQNLVGYQLDADGDHAVSHGLTSTPAVAASWTFAADTITFTLRPGLKFYPSGNPLTAKDVVWSLQRALKLNGAVELNNSGVFKPEQITAPDDAHVAIRYTDSAGAPVKASDVNLATLRTCWYGIVDSEVARGHATADDPIAKEWLKNNTAGSGPYFVKSRQVGQTINLAAVPGNEINKAAFETVTLRVVSDGNVATLLKGKSVNVALYGLSPRDTSSLKSDAFRVAHAATSSYVYLQLASDTGPFADQRVRQAVAHALPYDSIIKNVWFGQATRADSYVAAAAPGYDPAWKSYGDKAAATALMAQAGNPKIGTKLRYPSEDPTFATEAQLIKEALKPLGIEVTLEPQTSAAMFKLIIGRATSKSPGAPDDGMVLFSLSTYVEDAKTPVKLWSVTGGVVNFARTGIAEVDTLQARHAMAPPSDERIQAYQRIQQLAAQDAGFLPLVLTGRTMVSATGVTGLAFTPEPVILYWALRPTT</sequence>
<dbReference type="PIRSF" id="PIRSF002741">
    <property type="entry name" value="MppA"/>
    <property type="match status" value="1"/>
</dbReference>
<feature type="signal peptide" evidence="4">
    <location>
        <begin position="1"/>
        <end position="27"/>
    </location>
</feature>
<keyword evidence="3 4" id="KW-0732">Signal</keyword>
<dbReference type="Gene3D" id="3.40.190.10">
    <property type="entry name" value="Periplasmic binding protein-like II"/>
    <property type="match status" value="1"/>
</dbReference>
<dbReference type="GO" id="GO:0015833">
    <property type="term" value="P:peptide transport"/>
    <property type="evidence" value="ECO:0007669"/>
    <property type="project" value="TreeGrafter"/>
</dbReference>
<evidence type="ECO:0000256" key="1">
    <source>
        <dbReference type="ARBA" id="ARBA00005695"/>
    </source>
</evidence>
<dbReference type="InterPro" id="IPR039424">
    <property type="entry name" value="SBP_5"/>
</dbReference>
<dbReference type="GO" id="GO:0043190">
    <property type="term" value="C:ATP-binding cassette (ABC) transporter complex"/>
    <property type="evidence" value="ECO:0007669"/>
    <property type="project" value="InterPro"/>
</dbReference>
<dbReference type="AlphaFoldDB" id="A0A919UEQ3"/>
<proteinExistence type="inferred from homology"/>
<organism evidence="6 7">
    <name type="scientific">Dactylosporangium siamense</name>
    <dbReference type="NCBI Taxonomy" id="685454"/>
    <lineage>
        <taxon>Bacteria</taxon>
        <taxon>Bacillati</taxon>
        <taxon>Actinomycetota</taxon>
        <taxon>Actinomycetes</taxon>
        <taxon>Micromonosporales</taxon>
        <taxon>Micromonosporaceae</taxon>
        <taxon>Dactylosporangium</taxon>
    </lineage>
</organism>
<comment type="similarity">
    <text evidence="1">Belongs to the bacterial solute-binding protein 5 family.</text>
</comment>
<gene>
    <name evidence="6" type="primary">ddpA</name>
    <name evidence="6" type="ORF">Dsi01nite_107300</name>
</gene>
<dbReference type="Pfam" id="PF00496">
    <property type="entry name" value="SBP_bac_5"/>
    <property type="match status" value="1"/>
</dbReference>
<keyword evidence="7" id="KW-1185">Reference proteome</keyword>
<dbReference type="InterPro" id="IPR000914">
    <property type="entry name" value="SBP_5_dom"/>
</dbReference>
<dbReference type="RefSeq" id="WP_203854277.1">
    <property type="nucleotide sequence ID" value="NZ_BAAAVW010000002.1"/>
</dbReference>
<feature type="domain" description="Solute-binding protein family 5" evidence="5">
    <location>
        <begin position="89"/>
        <end position="424"/>
    </location>
</feature>
<dbReference type="InterPro" id="IPR030678">
    <property type="entry name" value="Peptide/Ni-bd"/>
</dbReference>
<evidence type="ECO:0000313" key="7">
    <source>
        <dbReference type="Proteomes" id="UP000660611"/>
    </source>
</evidence>
<keyword evidence="2" id="KW-0813">Transport</keyword>
<comment type="caution">
    <text evidence="6">The sequence shown here is derived from an EMBL/GenBank/DDBJ whole genome shotgun (WGS) entry which is preliminary data.</text>
</comment>
<accession>A0A919UEQ3</accession>
<feature type="chain" id="PRO_5038766519" evidence="4">
    <location>
        <begin position="28"/>
        <end position="542"/>
    </location>
</feature>